<dbReference type="Proteomes" id="UP001371456">
    <property type="component" value="Unassembled WGS sequence"/>
</dbReference>
<dbReference type="AlphaFoldDB" id="A0AAN8TQ37"/>
<dbReference type="EMBL" id="JBANQN010000004">
    <property type="protein sequence ID" value="KAK6791795.1"/>
    <property type="molecule type" value="Genomic_DNA"/>
</dbReference>
<sequence>MELEMELLREKMEGLSKVQLQLPRDLTLLPFSTRQQPSQDVMPLEENKCSGHCKAIQVRGEKEELQASRDF</sequence>
<name>A0AAN8TQ37_SOLBU</name>
<accession>A0AAN8TQ37</accession>
<evidence type="ECO:0000313" key="1">
    <source>
        <dbReference type="EMBL" id="KAK6791795.1"/>
    </source>
</evidence>
<organism evidence="1 2">
    <name type="scientific">Solanum bulbocastanum</name>
    <name type="common">Wild potato</name>
    <dbReference type="NCBI Taxonomy" id="147425"/>
    <lineage>
        <taxon>Eukaryota</taxon>
        <taxon>Viridiplantae</taxon>
        <taxon>Streptophyta</taxon>
        <taxon>Embryophyta</taxon>
        <taxon>Tracheophyta</taxon>
        <taxon>Spermatophyta</taxon>
        <taxon>Magnoliopsida</taxon>
        <taxon>eudicotyledons</taxon>
        <taxon>Gunneridae</taxon>
        <taxon>Pentapetalae</taxon>
        <taxon>asterids</taxon>
        <taxon>lamiids</taxon>
        <taxon>Solanales</taxon>
        <taxon>Solanaceae</taxon>
        <taxon>Solanoideae</taxon>
        <taxon>Solaneae</taxon>
        <taxon>Solanum</taxon>
    </lineage>
</organism>
<proteinExistence type="predicted"/>
<gene>
    <name evidence="1" type="ORF">RDI58_010876</name>
</gene>
<keyword evidence="2" id="KW-1185">Reference proteome</keyword>
<comment type="caution">
    <text evidence="1">The sequence shown here is derived from an EMBL/GenBank/DDBJ whole genome shotgun (WGS) entry which is preliminary data.</text>
</comment>
<evidence type="ECO:0000313" key="2">
    <source>
        <dbReference type="Proteomes" id="UP001371456"/>
    </source>
</evidence>
<reference evidence="1 2" key="1">
    <citation type="submission" date="2024-02" db="EMBL/GenBank/DDBJ databases">
        <title>de novo genome assembly of Solanum bulbocastanum strain 11H21.</title>
        <authorList>
            <person name="Hosaka A.J."/>
        </authorList>
    </citation>
    <scope>NUCLEOTIDE SEQUENCE [LARGE SCALE GENOMIC DNA]</scope>
    <source>
        <tissue evidence="1">Young leaves</tissue>
    </source>
</reference>
<protein>
    <submittedName>
        <fullName evidence="1">Uncharacterized protein</fullName>
    </submittedName>
</protein>